<evidence type="ECO:0000313" key="4">
    <source>
        <dbReference type="Proteomes" id="UP000192257"/>
    </source>
</evidence>
<feature type="compositionally biased region" description="Polar residues" evidence="1">
    <location>
        <begin position="195"/>
        <end position="216"/>
    </location>
</feature>
<feature type="compositionally biased region" description="Pro residues" evidence="1">
    <location>
        <begin position="99"/>
        <end position="113"/>
    </location>
</feature>
<name>A0A1X0NGH8_9TRYP</name>
<feature type="chain" id="PRO_5012959015" description="Mucin TcMUCII" evidence="2">
    <location>
        <begin position="29"/>
        <end position="289"/>
    </location>
</feature>
<keyword evidence="4" id="KW-1185">Reference proteome</keyword>
<evidence type="ECO:0000313" key="3">
    <source>
        <dbReference type="EMBL" id="ORC83815.1"/>
    </source>
</evidence>
<sequence>MAKAVMVRCYLLCLLILALCCACGLVCADSPKASNVLIKTSTVGVPSLVRRAITASGDVGKDDEKDDKKKENSRVSLDLAPDVPCFDGSTPLDDIICSSPPPPPPPYPPPPPGSSTGPGDHKTSIDGEATGDHAQTIAMDSGRITQDRTTPHGAQGHADDGGEHSDGLSNGPAAPPTTSSTPAGGISTASAGEAAQTSSSSPGNSATESNSGSNGATTEKGSTSERSESTSTQEGDVGNTETTTTTTTLPPEPANNKKGDADSSSSISSSVWMRVPLLIVVTLACILVC</sequence>
<keyword evidence="2" id="KW-0732">Signal</keyword>
<evidence type="ECO:0000256" key="1">
    <source>
        <dbReference type="SAM" id="MobiDB-lite"/>
    </source>
</evidence>
<proteinExistence type="predicted"/>
<evidence type="ECO:0008006" key="5">
    <source>
        <dbReference type="Google" id="ProtNLM"/>
    </source>
</evidence>
<dbReference type="EMBL" id="NBCO01000056">
    <property type="protein sequence ID" value="ORC83815.1"/>
    <property type="molecule type" value="Genomic_DNA"/>
</dbReference>
<organism evidence="3 4">
    <name type="scientific">Trypanosoma theileri</name>
    <dbReference type="NCBI Taxonomy" id="67003"/>
    <lineage>
        <taxon>Eukaryota</taxon>
        <taxon>Discoba</taxon>
        <taxon>Euglenozoa</taxon>
        <taxon>Kinetoplastea</taxon>
        <taxon>Metakinetoplastina</taxon>
        <taxon>Trypanosomatida</taxon>
        <taxon>Trypanosomatidae</taxon>
        <taxon>Trypanosoma</taxon>
    </lineage>
</organism>
<protein>
    <recommendedName>
        <fullName evidence="5">Mucin TcMUCII</fullName>
    </recommendedName>
</protein>
<evidence type="ECO:0000256" key="2">
    <source>
        <dbReference type="SAM" id="SignalP"/>
    </source>
</evidence>
<feature type="signal peptide" evidence="2">
    <location>
        <begin position="1"/>
        <end position="28"/>
    </location>
</feature>
<dbReference type="VEuPathDB" id="TriTrypDB:TM35_000561130"/>
<dbReference type="Proteomes" id="UP000192257">
    <property type="component" value="Unassembled WGS sequence"/>
</dbReference>
<dbReference type="AlphaFoldDB" id="A0A1X0NGH8"/>
<dbReference type="GeneID" id="39990603"/>
<feature type="compositionally biased region" description="Basic and acidic residues" evidence="1">
    <location>
        <begin position="157"/>
        <end position="166"/>
    </location>
</feature>
<feature type="compositionally biased region" description="Low complexity" evidence="1">
    <location>
        <begin position="229"/>
        <end position="248"/>
    </location>
</feature>
<gene>
    <name evidence="3" type="ORF">TM35_000561130</name>
</gene>
<reference evidence="3 4" key="1">
    <citation type="submission" date="2017-03" db="EMBL/GenBank/DDBJ databases">
        <title>An alternative strategy for trypanosome survival in the mammalian bloodstream revealed through genome and transcriptome analysis of the ubiquitous bovine parasite Trypanosoma (Megatrypanum) theileri.</title>
        <authorList>
            <person name="Kelly S."/>
            <person name="Ivens A."/>
            <person name="Mott A."/>
            <person name="O'Neill E."/>
            <person name="Emms D."/>
            <person name="Macleod O."/>
            <person name="Voorheis P."/>
            <person name="Matthews J."/>
            <person name="Matthews K."/>
            <person name="Carrington M."/>
        </authorList>
    </citation>
    <scope>NUCLEOTIDE SEQUENCE [LARGE SCALE GENOMIC DNA]</scope>
    <source>
        <strain evidence="3">Edinburgh</strain>
    </source>
</reference>
<feature type="region of interest" description="Disordered" evidence="1">
    <location>
        <begin position="91"/>
        <end position="128"/>
    </location>
</feature>
<dbReference type="RefSeq" id="XP_028877881.1">
    <property type="nucleotide sequence ID" value="XM_029030823.1"/>
</dbReference>
<feature type="compositionally biased region" description="Low complexity" evidence="1">
    <location>
        <begin position="176"/>
        <end position="192"/>
    </location>
</feature>
<comment type="caution">
    <text evidence="3">The sequence shown here is derived from an EMBL/GenBank/DDBJ whole genome shotgun (WGS) entry which is preliminary data.</text>
</comment>
<accession>A0A1X0NGH8</accession>
<feature type="region of interest" description="Disordered" evidence="1">
    <location>
        <begin position="143"/>
        <end position="268"/>
    </location>
</feature>